<evidence type="ECO:0000256" key="4">
    <source>
        <dbReference type="ARBA" id="ARBA00022723"/>
    </source>
</evidence>
<dbReference type="GO" id="GO:0046872">
    <property type="term" value="F:metal ion binding"/>
    <property type="evidence" value="ECO:0007669"/>
    <property type="project" value="UniProtKB-KW"/>
</dbReference>
<dbReference type="CDD" id="cd00048">
    <property type="entry name" value="DSRM_SF"/>
    <property type="match status" value="1"/>
</dbReference>
<evidence type="ECO:0000313" key="13">
    <source>
        <dbReference type="EMBL" id="KAG6756240.1"/>
    </source>
</evidence>
<feature type="transmembrane region" description="Helical" evidence="10">
    <location>
        <begin position="165"/>
        <end position="183"/>
    </location>
</feature>
<keyword evidence="6" id="KW-0378">Hydrolase</keyword>
<dbReference type="PANTHER" id="PTHR14950">
    <property type="entry name" value="DICER-RELATED"/>
    <property type="match status" value="1"/>
</dbReference>
<keyword evidence="10" id="KW-0472">Membrane</keyword>
<gene>
    <name evidence="13" type="ORF">POTOM_039665</name>
</gene>
<feature type="domain" description="DRBM" evidence="11">
    <location>
        <begin position="197"/>
        <end position="273"/>
    </location>
</feature>
<evidence type="ECO:0000256" key="1">
    <source>
        <dbReference type="ARBA" id="ARBA00001936"/>
    </source>
</evidence>
<dbReference type="PROSITE" id="PS50137">
    <property type="entry name" value="DS_RBD"/>
    <property type="match status" value="2"/>
</dbReference>
<comment type="cofactor">
    <cofactor evidence="2">
        <name>Mg(2+)</name>
        <dbReference type="ChEBI" id="CHEBI:18420"/>
    </cofactor>
</comment>
<protein>
    <submittedName>
        <fullName evidence="13">Uncharacterized protein</fullName>
    </submittedName>
</protein>
<evidence type="ECO:0000256" key="7">
    <source>
        <dbReference type="ARBA" id="ARBA00022842"/>
    </source>
</evidence>
<comment type="cofactor">
    <cofactor evidence="1">
        <name>Mn(2+)</name>
        <dbReference type="ChEBI" id="CHEBI:29035"/>
    </cofactor>
</comment>
<dbReference type="PANTHER" id="PTHR14950:SF49">
    <property type="entry name" value="RIBONUCLEASE 3-LIKE PROTEIN 2-RELATED"/>
    <property type="match status" value="1"/>
</dbReference>
<evidence type="ECO:0000256" key="3">
    <source>
        <dbReference type="ARBA" id="ARBA00022722"/>
    </source>
</evidence>
<evidence type="ECO:0000259" key="12">
    <source>
        <dbReference type="PROSITE" id="PS50142"/>
    </source>
</evidence>
<keyword evidence="14" id="KW-1185">Reference proteome</keyword>
<dbReference type="EMBL" id="JAAWWB010000021">
    <property type="protein sequence ID" value="KAG6756240.1"/>
    <property type="molecule type" value="Genomic_DNA"/>
</dbReference>
<dbReference type="GO" id="GO:0005737">
    <property type="term" value="C:cytoplasm"/>
    <property type="evidence" value="ECO:0007669"/>
    <property type="project" value="TreeGrafter"/>
</dbReference>
<dbReference type="PROSITE" id="PS50142">
    <property type="entry name" value="RNASE_3_2"/>
    <property type="match status" value="1"/>
</dbReference>
<comment type="caution">
    <text evidence="13">The sequence shown here is derived from an EMBL/GenBank/DDBJ whole genome shotgun (WGS) entry which is preliminary data.</text>
</comment>
<dbReference type="FunFam" id="1.10.1520.10:FF:000004">
    <property type="entry name" value="Endoribonuclease dicer-like 1"/>
    <property type="match status" value="1"/>
</dbReference>
<dbReference type="Proteomes" id="UP000886885">
    <property type="component" value="Chromosome 11A"/>
</dbReference>
<name>A0A8X7YU78_POPTO</name>
<organism evidence="13 14">
    <name type="scientific">Populus tomentosa</name>
    <name type="common">Chinese white poplar</name>
    <dbReference type="NCBI Taxonomy" id="118781"/>
    <lineage>
        <taxon>Eukaryota</taxon>
        <taxon>Viridiplantae</taxon>
        <taxon>Streptophyta</taxon>
        <taxon>Embryophyta</taxon>
        <taxon>Tracheophyta</taxon>
        <taxon>Spermatophyta</taxon>
        <taxon>Magnoliopsida</taxon>
        <taxon>eudicotyledons</taxon>
        <taxon>Gunneridae</taxon>
        <taxon>Pentapetalae</taxon>
        <taxon>rosids</taxon>
        <taxon>fabids</taxon>
        <taxon>Malpighiales</taxon>
        <taxon>Salicaceae</taxon>
        <taxon>Saliceae</taxon>
        <taxon>Populus</taxon>
    </lineage>
</organism>
<evidence type="ECO:0000256" key="8">
    <source>
        <dbReference type="ARBA" id="ARBA00022884"/>
    </source>
</evidence>
<evidence type="ECO:0000256" key="9">
    <source>
        <dbReference type="PROSITE-ProRule" id="PRU00266"/>
    </source>
</evidence>
<dbReference type="GO" id="GO:0004525">
    <property type="term" value="F:ribonuclease III activity"/>
    <property type="evidence" value="ECO:0007669"/>
    <property type="project" value="InterPro"/>
</dbReference>
<dbReference type="InterPro" id="IPR014720">
    <property type="entry name" value="dsRBD_dom"/>
</dbReference>
<proteinExistence type="predicted"/>
<dbReference type="SMART" id="SM00358">
    <property type="entry name" value="DSRM"/>
    <property type="match status" value="2"/>
</dbReference>
<keyword evidence="4" id="KW-0479">Metal-binding</keyword>
<evidence type="ECO:0000256" key="6">
    <source>
        <dbReference type="ARBA" id="ARBA00022801"/>
    </source>
</evidence>
<sequence>MEASVFAVEKILNYKFKNKRLLEEALTHSSYTDSASYQRMEFLGDAALGLALSNYVYLAYPQLDPGHLSLLRAANISTEKLARVAIKHGLYRFVRHNATALDDKVKEFSDAVSGEDNDDALVYGGSIKAPKILADIVESVAAAVYVDVDFDLQTFWVVSFLPHSFPFLFFYLIYCCIINLLLVNKKKKKKIFRGILEPIVTLEDLQQQPQPVTMLFERCQKQGKNVDIKHWKNEAKSIASVYVDGQFIASSSSEQKEIAKLNAAKGALLKLSNSFPTNLNNVSLLDIFDGSSFEIEGAKQKLHELCGKKKWPKPNYNLRLDKTQSNEILVYGHGKKEVGLSFELLIMFIFISRTCSIENDMGPPHEKKFVCSVQIATVDGILYVTGDERTRVKDAENSAASSMIRALQDTDYL</sequence>
<dbReference type="InterPro" id="IPR000999">
    <property type="entry name" value="RNase_III_dom"/>
</dbReference>
<accession>A0A8X7YU78</accession>
<dbReference type="AlphaFoldDB" id="A0A8X7YU78"/>
<dbReference type="SMART" id="SM00535">
    <property type="entry name" value="RIBOc"/>
    <property type="match status" value="1"/>
</dbReference>
<dbReference type="Pfam" id="PF00035">
    <property type="entry name" value="dsrm"/>
    <property type="match status" value="2"/>
</dbReference>
<dbReference type="CDD" id="cd00593">
    <property type="entry name" value="RIBOc"/>
    <property type="match status" value="1"/>
</dbReference>
<evidence type="ECO:0000256" key="10">
    <source>
        <dbReference type="SAM" id="Phobius"/>
    </source>
</evidence>
<feature type="domain" description="DRBM" evidence="11">
    <location>
        <begin position="297"/>
        <end position="409"/>
    </location>
</feature>
<keyword evidence="10" id="KW-0812">Transmembrane</keyword>
<keyword evidence="7" id="KW-0460">Magnesium</keyword>
<evidence type="ECO:0000256" key="5">
    <source>
        <dbReference type="ARBA" id="ARBA00022759"/>
    </source>
</evidence>
<evidence type="ECO:0000256" key="2">
    <source>
        <dbReference type="ARBA" id="ARBA00001946"/>
    </source>
</evidence>
<dbReference type="GO" id="GO:0003723">
    <property type="term" value="F:RNA binding"/>
    <property type="evidence" value="ECO:0007669"/>
    <property type="project" value="UniProtKB-UniRule"/>
</dbReference>
<reference evidence="13" key="1">
    <citation type="journal article" date="2020" name="bioRxiv">
        <title>Hybrid origin of Populus tomentosa Carr. identified through genome sequencing and phylogenomic analysis.</title>
        <authorList>
            <person name="An X."/>
            <person name="Gao K."/>
            <person name="Chen Z."/>
            <person name="Li J."/>
            <person name="Yang X."/>
            <person name="Yang X."/>
            <person name="Zhou J."/>
            <person name="Guo T."/>
            <person name="Zhao T."/>
            <person name="Huang S."/>
            <person name="Miao D."/>
            <person name="Khan W.U."/>
            <person name="Rao P."/>
            <person name="Ye M."/>
            <person name="Lei B."/>
            <person name="Liao W."/>
            <person name="Wang J."/>
            <person name="Ji L."/>
            <person name="Li Y."/>
            <person name="Guo B."/>
            <person name="Mustafa N.S."/>
            <person name="Li S."/>
            <person name="Yun Q."/>
            <person name="Keller S.R."/>
            <person name="Mao J."/>
            <person name="Zhang R."/>
            <person name="Strauss S.H."/>
        </authorList>
    </citation>
    <scope>NUCLEOTIDE SEQUENCE</scope>
    <source>
        <strain evidence="13">GM15</strain>
        <tissue evidence="13">Leaf</tissue>
    </source>
</reference>
<dbReference type="Pfam" id="PF00636">
    <property type="entry name" value="Ribonuclease_3"/>
    <property type="match status" value="1"/>
</dbReference>
<keyword evidence="8 9" id="KW-0694">RNA-binding</keyword>
<feature type="domain" description="RNase III" evidence="12">
    <location>
        <begin position="5"/>
        <end position="149"/>
    </location>
</feature>
<keyword evidence="5" id="KW-0255">Endonuclease</keyword>
<evidence type="ECO:0000259" key="11">
    <source>
        <dbReference type="PROSITE" id="PS50137"/>
    </source>
</evidence>
<dbReference type="GO" id="GO:0030422">
    <property type="term" value="P:siRNA processing"/>
    <property type="evidence" value="ECO:0007669"/>
    <property type="project" value="TreeGrafter"/>
</dbReference>
<dbReference type="PROSITE" id="PS00517">
    <property type="entry name" value="RNASE_3_1"/>
    <property type="match status" value="1"/>
</dbReference>
<dbReference type="GO" id="GO:0005634">
    <property type="term" value="C:nucleus"/>
    <property type="evidence" value="ECO:0007669"/>
    <property type="project" value="TreeGrafter"/>
</dbReference>
<dbReference type="OrthoDB" id="416741at2759"/>
<keyword evidence="3" id="KW-0540">Nuclease</keyword>
<evidence type="ECO:0000313" key="14">
    <source>
        <dbReference type="Proteomes" id="UP000886885"/>
    </source>
</evidence>
<keyword evidence="10" id="KW-1133">Transmembrane helix</keyword>